<reference evidence="1 2" key="1">
    <citation type="submission" date="2020-06" db="EMBL/GenBank/DDBJ databases">
        <authorList>
            <person name="Criscuolo A."/>
        </authorList>
    </citation>
    <scope>NUCLEOTIDE SEQUENCE [LARGE SCALE GENOMIC DNA]</scope>
    <source>
        <strain evidence="2">CIP 111411</strain>
    </source>
</reference>
<evidence type="ECO:0000313" key="1">
    <source>
        <dbReference type="EMBL" id="CAD0003227.1"/>
    </source>
</evidence>
<name>A0A6V6YUL1_9FLAO</name>
<dbReference type="Proteomes" id="UP000530060">
    <property type="component" value="Unassembled WGS sequence"/>
</dbReference>
<organism evidence="1 2">
    <name type="scientific">Flavobacterium salmonis</name>
    <dbReference type="NCBI Taxonomy" id="2654844"/>
    <lineage>
        <taxon>Bacteria</taxon>
        <taxon>Pseudomonadati</taxon>
        <taxon>Bacteroidota</taxon>
        <taxon>Flavobacteriia</taxon>
        <taxon>Flavobacteriales</taxon>
        <taxon>Flavobacteriaceae</taxon>
        <taxon>Flavobacterium</taxon>
    </lineage>
</organism>
<evidence type="ECO:0000313" key="2">
    <source>
        <dbReference type="Proteomes" id="UP000530060"/>
    </source>
</evidence>
<sequence>MINYSFRFFEKAFIILLSSSIKNIISLNKISLEMNSNSFAIINWVSISFNEPLAIFKK</sequence>
<keyword evidence="2" id="KW-1185">Reference proteome</keyword>
<dbReference type="AlphaFoldDB" id="A0A6V6YUL1"/>
<protein>
    <submittedName>
        <fullName evidence="1">Uncharacterized protein</fullName>
    </submittedName>
</protein>
<gene>
    <name evidence="1" type="ORF">FLAT13_01561</name>
</gene>
<accession>A0A6V6YUL1</accession>
<proteinExistence type="predicted"/>
<dbReference type="EMBL" id="CAIJDP010000062">
    <property type="protein sequence ID" value="CAD0003227.1"/>
    <property type="molecule type" value="Genomic_DNA"/>
</dbReference>
<comment type="caution">
    <text evidence="1">The sequence shown here is derived from an EMBL/GenBank/DDBJ whole genome shotgun (WGS) entry which is preliminary data.</text>
</comment>